<dbReference type="GO" id="GO:0004519">
    <property type="term" value="F:endonuclease activity"/>
    <property type="evidence" value="ECO:0007669"/>
    <property type="project" value="UniProtKB-KW"/>
</dbReference>
<keyword evidence="2" id="KW-1185">Reference proteome</keyword>
<sequence>MTPGVEDLLDMFPRLINRCLAAYTRGDWGVSADRELNDEAVKSGEGRILAAYPIDPARPRRGYAENTVWVITEADRSVTTLLLPEEY</sequence>
<proteinExistence type="predicted"/>
<dbReference type="EMBL" id="WTVS01000117">
    <property type="protein sequence ID" value="NMG00979.1"/>
    <property type="molecule type" value="Genomic_DNA"/>
</dbReference>
<comment type="caution">
    <text evidence="1">The sequence shown here is derived from an EMBL/GenBank/DDBJ whole genome shotgun (WGS) entry which is preliminary data.</text>
</comment>
<keyword evidence="1" id="KW-0255">Endonuclease</keyword>
<keyword evidence="1" id="KW-0378">Hydrolase</keyword>
<evidence type="ECO:0000313" key="2">
    <source>
        <dbReference type="Proteomes" id="UP000634522"/>
    </source>
</evidence>
<reference evidence="1 2" key="1">
    <citation type="submission" date="2019-12" db="EMBL/GenBank/DDBJ databases">
        <title>Comparative genomics gives insights into the taxonomy of the Azoarcus-Aromatoleum group and reveals separate origins of nif in the plant-associated Azoarcus and non-plant-associated Aromatoleum sub-groups.</title>
        <authorList>
            <person name="Lafos M."/>
            <person name="Maluk M."/>
            <person name="Batista M."/>
            <person name="Junghare M."/>
            <person name="Carmona M."/>
            <person name="Faoro H."/>
            <person name="Cruz L.M."/>
            <person name="Battistoni F."/>
            <person name="De Souza E."/>
            <person name="Pedrosa F."/>
            <person name="Chen W.-M."/>
            <person name="Poole P.S."/>
            <person name="Dixon R.A."/>
            <person name="James E.K."/>
        </authorList>
    </citation>
    <scope>NUCLEOTIDE SEQUENCE [LARGE SCALE GENOMIC DNA]</scope>
    <source>
        <strain evidence="1 2">T</strain>
    </source>
</reference>
<gene>
    <name evidence="1" type="ORF">GPA27_26755</name>
</gene>
<protein>
    <submittedName>
        <fullName evidence="1">Type I restriction endonuclease subunit M</fullName>
    </submittedName>
</protein>
<accession>A0ABX1NNP3</accession>
<organism evidence="1 2">
    <name type="scientific">Aromatoleum toluolicum</name>
    <dbReference type="NCBI Taxonomy" id="90060"/>
    <lineage>
        <taxon>Bacteria</taxon>
        <taxon>Pseudomonadati</taxon>
        <taxon>Pseudomonadota</taxon>
        <taxon>Betaproteobacteria</taxon>
        <taxon>Rhodocyclales</taxon>
        <taxon>Rhodocyclaceae</taxon>
        <taxon>Aromatoleum</taxon>
    </lineage>
</organism>
<evidence type="ECO:0000313" key="1">
    <source>
        <dbReference type="EMBL" id="NMG00979.1"/>
    </source>
</evidence>
<name>A0ABX1NNP3_9RHOO</name>
<dbReference type="Proteomes" id="UP000634522">
    <property type="component" value="Unassembled WGS sequence"/>
</dbReference>
<keyword evidence="1" id="KW-0540">Nuclease</keyword>